<accession>A0ACD0NZQ3</accession>
<sequence>MSFAATLPCLLRCFGNRVRSHAHDHSMQLLAKISSPFVRSLSFFFPGSPNLTAIFWRMPIEHHLAFRSFLLFNSPKEECFPSLIIGRQVTLDMSSVDKREGGRMPIGGQGGHDGISIQSTGGSPVYP</sequence>
<evidence type="ECO:0000313" key="1">
    <source>
        <dbReference type="EMBL" id="PWN51320.1"/>
    </source>
</evidence>
<gene>
    <name evidence="1" type="ORF">IE53DRAFT_54518</name>
</gene>
<protein>
    <submittedName>
        <fullName evidence="1">Uncharacterized protein</fullName>
    </submittedName>
</protein>
<reference evidence="1 2" key="1">
    <citation type="journal article" date="2018" name="Mol. Biol. Evol.">
        <title>Broad Genomic Sampling Reveals a Smut Pathogenic Ancestry of the Fungal Clade Ustilaginomycotina.</title>
        <authorList>
            <person name="Kijpornyongpan T."/>
            <person name="Mondo S.J."/>
            <person name="Barry K."/>
            <person name="Sandor L."/>
            <person name="Lee J."/>
            <person name="Lipzen A."/>
            <person name="Pangilinan J."/>
            <person name="LaButti K."/>
            <person name="Hainaut M."/>
            <person name="Henrissat B."/>
            <person name="Grigoriev I.V."/>
            <person name="Spatafora J.W."/>
            <person name="Aime M.C."/>
        </authorList>
    </citation>
    <scope>NUCLEOTIDE SEQUENCE [LARGE SCALE GENOMIC DNA]</scope>
    <source>
        <strain evidence="1 2">SA 807</strain>
    </source>
</reference>
<evidence type="ECO:0000313" key="2">
    <source>
        <dbReference type="Proteomes" id="UP000245626"/>
    </source>
</evidence>
<proteinExistence type="predicted"/>
<name>A0ACD0NZQ3_9BASI</name>
<organism evidence="1 2">
    <name type="scientific">Violaceomyces palustris</name>
    <dbReference type="NCBI Taxonomy" id="1673888"/>
    <lineage>
        <taxon>Eukaryota</taxon>
        <taxon>Fungi</taxon>
        <taxon>Dikarya</taxon>
        <taxon>Basidiomycota</taxon>
        <taxon>Ustilaginomycotina</taxon>
        <taxon>Ustilaginomycetes</taxon>
        <taxon>Violaceomycetales</taxon>
        <taxon>Violaceomycetaceae</taxon>
        <taxon>Violaceomyces</taxon>
    </lineage>
</organism>
<dbReference type="Proteomes" id="UP000245626">
    <property type="component" value="Unassembled WGS sequence"/>
</dbReference>
<keyword evidence="2" id="KW-1185">Reference proteome</keyword>
<dbReference type="EMBL" id="KZ819852">
    <property type="protein sequence ID" value="PWN51320.1"/>
    <property type="molecule type" value="Genomic_DNA"/>
</dbReference>